<gene>
    <name evidence="2" type="ORF">MettiDRAFT_0338</name>
</gene>
<evidence type="ECO:0000313" key="3">
    <source>
        <dbReference type="Proteomes" id="UP000019483"/>
    </source>
</evidence>
<comment type="caution">
    <text evidence="2">The sequence shown here is derived from an EMBL/GenBank/DDBJ whole genome shotgun (WGS) entry which is preliminary data.</text>
</comment>
<dbReference type="InterPro" id="IPR055713">
    <property type="entry name" value="DUF7289"/>
</dbReference>
<keyword evidence="3" id="KW-1185">Reference proteome</keyword>
<proteinExistence type="predicted"/>
<evidence type="ECO:0000256" key="1">
    <source>
        <dbReference type="SAM" id="Phobius"/>
    </source>
</evidence>
<name>W9DPB2_METTI</name>
<sequence length="390" mass="43174">MIRKLVSSSDAVSTVIAAILILAVLTTFISAINAYYVPSLGSENDIQHMQEVRDSFVKIASLAASGSSNEKVQIPLGGKEMPYGPSVSSSGTLTVDPNSSWLNISMINVAEPENRFDSFYPLNNVTSVSSFFLVGDGGYPGTYEVIIDGNNTLEAEWTDDSTMLIDTELNGKQFFYGKVSTPVVATDENFTFDIMGPIYGFSDMLEDADKPFTLTMLDGSFLIEYEKLPPYEYSEIKYTSNKIMNFTTGSFKYSSSNNFWIDQDFIFENGAVILQQSTSNESLVRSRPFITVDKDTKLLNIQTFNVVGVADSMGGNGISTVNLQVEDHEEKTYPFVEVTNLTIYSEYPSAWYSYLSTQGDVEMLDDGLVRASFYNMSVRMSSSDVMITIP</sequence>
<dbReference type="OrthoDB" id="117273at2157"/>
<feature type="transmembrane region" description="Helical" evidence="1">
    <location>
        <begin position="12"/>
        <end position="36"/>
    </location>
</feature>
<keyword evidence="1" id="KW-1133">Transmembrane helix</keyword>
<dbReference type="AlphaFoldDB" id="W9DPB2"/>
<evidence type="ECO:0000313" key="2">
    <source>
        <dbReference type="EMBL" id="ETA66935.1"/>
    </source>
</evidence>
<dbReference type="Proteomes" id="UP000019483">
    <property type="component" value="Unassembled WGS sequence"/>
</dbReference>
<keyword evidence="1" id="KW-0812">Transmembrane</keyword>
<reference evidence="2 3" key="1">
    <citation type="submission" date="2013-08" db="EMBL/GenBank/DDBJ databases">
        <authorList>
            <consortium name="DOE Joint Genome Institute"/>
            <person name="Eisen J."/>
            <person name="Huntemann M."/>
            <person name="Han J."/>
            <person name="Chen A."/>
            <person name="Kyrpides N."/>
            <person name="Mavromatis K."/>
            <person name="Markowitz V."/>
            <person name="Palaniappan K."/>
            <person name="Ivanova N."/>
            <person name="Schaumberg A."/>
            <person name="Pati A."/>
            <person name="Liolios K."/>
            <person name="Nordberg H.P."/>
            <person name="Cantor M.N."/>
            <person name="Hua S.X."/>
            <person name="Woyke T."/>
        </authorList>
    </citation>
    <scope>NUCLEOTIDE SEQUENCE [LARGE SCALE GENOMIC DNA]</scope>
    <source>
        <strain evidence="2 3">DSM 2278</strain>
    </source>
</reference>
<dbReference type="STRING" id="1090322.MettiDRAFT_0338"/>
<organism evidence="2 3">
    <name type="scientific">Methanolobus tindarius DSM 2278</name>
    <dbReference type="NCBI Taxonomy" id="1090322"/>
    <lineage>
        <taxon>Archaea</taxon>
        <taxon>Methanobacteriati</taxon>
        <taxon>Methanobacteriota</taxon>
        <taxon>Stenosarchaea group</taxon>
        <taxon>Methanomicrobia</taxon>
        <taxon>Methanosarcinales</taxon>
        <taxon>Methanosarcinaceae</taxon>
        <taxon>Methanolobus</taxon>
    </lineage>
</organism>
<accession>W9DPB2</accession>
<dbReference type="RefSeq" id="WP_023844071.1">
    <property type="nucleotide sequence ID" value="NZ_AZAJ01000001.1"/>
</dbReference>
<protein>
    <submittedName>
        <fullName evidence="2">Uncharacterized protein</fullName>
    </submittedName>
</protein>
<keyword evidence="1" id="KW-0472">Membrane</keyword>
<dbReference type="EMBL" id="AZAJ01000001">
    <property type="protein sequence ID" value="ETA66935.1"/>
    <property type="molecule type" value="Genomic_DNA"/>
</dbReference>
<dbReference type="Pfam" id="PF23960">
    <property type="entry name" value="DUF7289"/>
    <property type="match status" value="1"/>
</dbReference>